<keyword evidence="3" id="KW-1185">Reference proteome</keyword>
<feature type="compositionally biased region" description="Basic residues" evidence="1">
    <location>
        <begin position="865"/>
        <end position="880"/>
    </location>
</feature>
<name>A0A3E2GZV9_SCYLI</name>
<feature type="non-terminal residue" evidence="2">
    <location>
        <position position="880"/>
    </location>
</feature>
<dbReference type="Proteomes" id="UP000258309">
    <property type="component" value="Unassembled WGS sequence"/>
</dbReference>
<evidence type="ECO:0000313" key="2">
    <source>
        <dbReference type="EMBL" id="RFU26512.1"/>
    </source>
</evidence>
<feature type="region of interest" description="Disordered" evidence="1">
    <location>
        <begin position="571"/>
        <end position="605"/>
    </location>
</feature>
<reference evidence="2 3" key="1">
    <citation type="submission" date="2018-05" db="EMBL/GenBank/DDBJ databases">
        <title>Draft genome sequence of Scytalidium lignicola DSM 105466, a ubiquitous saprotrophic fungus.</title>
        <authorList>
            <person name="Buettner E."/>
            <person name="Gebauer A.M."/>
            <person name="Hofrichter M."/>
            <person name="Liers C."/>
            <person name="Kellner H."/>
        </authorList>
    </citation>
    <scope>NUCLEOTIDE SEQUENCE [LARGE SCALE GENOMIC DNA]</scope>
    <source>
        <strain evidence="2 3">DSM 105466</strain>
    </source>
</reference>
<feature type="compositionally biased region" description="Basic residues" evidence="1">
    <location>
        <begin position="847"/>
        <end position="858"/>
    </location>
</feature>
<dbReference type="OrthoDB" id="4925544at2759"/>
<organism evidence="2 3">
    <name type="scientific">Scytalidium lignicola</name>
    <name type="common">Hyphomycete</name>
    <dbReference type="NCBI Taxonomy" id="5539"/>
    <lineage>
        <taxon>Eukaryota</taxon>
        <taxon>Fungi</taxon>
        <taxon>Dikarya</taxon>
        <taxon>Ascomycota</taxon>
        <taxon>Pezizomycotina</taxon>
        <taxon>Leotiomycetes</taxon>
        <taxon>Leotiomycetes incertae sedis</taxon>
        <taxon>Scytalidium</taxon>
    </lineage>
</organism>
<feature type="compositionally biased region" description="Polar residues" evidence="1">
    <location>
        <begin position="590"/>
        <end position="605"/>
    </location>
</feature>
<protein>
    <submittedName>
        <fullName evidence="2">Uncharacterized protein</fullName>
    </submittedName>
</protein>
<evidence type="ECO:0000313" key="3">
    <source>
        <dbReference type="Proteomes" id="UP000258309"/>
    </source>
</evidence>
<dbReference type="OMA" id="MCLESRH"/>
<dbReference type="AlphaFoldDB" id="A0A3E2GZV9"/>
<comment type="caution">
    <text evidence="2">The sequence shown here is derived from an EMBL/GenBank/DDBJ whole genome shotgun (WGS) entry which is preliminary data.</text>
</comment>
<feature type="region of interest" description="Disordered" evidence="1">
    <location>
        <begin position="70"/>
        <end position="131"/>
    </location>
</feature>
<feature type="compositionally biased region" description="Polar residues" evidence="1">
    <location>
        <begin position="571"/>
        <end position="580"/>
    </location>
</feature>
<gene>
    <name evidence="2" type="ORF">B7463_g9828</name>
</gene>
<sequence>MAPTSNLPPSTHASLRPHRNASSRSRHLQSPRTTHRITSWVHDTAIAAMSSARSEAASDDSILGESAYEFVDTDSESRDGATESIASTDFGRPEDVASLADTEQSEEESEAEDEDIHGTDVPTAAPTLDNSLVTPTVRNSAIFAEELEKPMTQSIEFEEPLSLGAETISVKHTVADYNEEETERIVKRINLRQPPERILATIRQTMTKQGLSTYEPLRIIYIGSHSAKQDIIRKIASSVTVSVDNKKGVHRRQSRSQLYNVVPVTAFGSERTPEIELMHSSEYQILVDDCVYAKSESFEDTPEKPDIIKLTLEDNFSYHSVPDGDRGFIVEPQWELPHIAVFYCDENDDIEARRTRTLARKFMGRHSVPSIVISHKQLFDRASCMTLDQHSIHMCLESRDPRGRGNIIHQRLPIDLLSFLNIDARQMNRNLAYLTGLHDTDEPPRRNSGATLEDTSEKIVANVQDVEKQRSSLSDSVSFIRGRTRAEWRAAFWPLGLLLLSVSLTVTLNYLTTLRSPPVPAISINSRTPTVVIMSTGLAATITTPATPTTSSTPALAVTVSTKTITVMESTHTGPNSLSVIPSKDLKPPTRNQRVSETPENKTSPCSAEILRDGEILIRMQSDTKLSWLTKEALSVNITRGNTTIDIDRVYSSDDGIVLLLPKKEAYGVMNITVITTRKPRVNQTFQVDFGTNLYQDLQGMLKNFQSLLPNNAIDLEAVVVEFNRAINRTTEAFVRDIMGNRQAASSYFEGSVKKAQLQAVSIWDWAKSEVAKRSTTVFNKVETQVEQVQSRLRLNIIKEPITGGILNAQIRSKLFWLKLQGKNAEYEGYKQRAAKLAGQQGESTRKGRQAAKQKKKEHREAKKNAKKSHSKHARQRVRT</sequence>
<dbReference type="STRING" id="5539.A0A3E2GZV9"/>
<evidence type="ECO:0000256" key="1">
    <source>
        <dbReference type="SAM" id="MobiDB-lite"/>
    </source>
</evidence>
<feature type="compositionally biased region" description="Acidic residues" evidence="1">
    <location>
        <begin position="103"/>
        <end position="115"/>
    </location>
</feature>
<dbReference type="EMBL" id="NCSJ02000258">
    <property type="protein sequence ID" value="RFU26512.1"/>
    <property type="molecule type" value="Genomic_DNA"/>
</dbReference>
<feature type="compositionally biased region" description="Polar residues" evidence="1">
    <location>
        <begin position="1"/>
        <end position="13"/>
    </location>
</feature>
<accession>A0A3E2GZV9</accession>
<proteinExistence type="predicted"/>
<feature type="non-terminal residue" evidence="2">
    <location>
        <position position="1"/>
    </location>
</feature>
<feature type="compositionally biased region" description="Basic residues" evidence="1">
    <location>
        <begin position="15"/>
        <end position="35"/>
    </location>
</feature>
<feature type="region of interest" description="Disordered" evidence="1">
    <location>
        <begin position="1"/>
        <end position="40"/>
    </location>
</feature>
<feature type="region of interest" description="Disordered" evidence="1">
    <location>
        <begin position="836"/>
        <end position="880"/>
    </location>
</feature>